<dbReference type="EMBL" id="MT143509">
    <property type="protein sequence ID" value="QJA97612.1"/>
    <property type="molecule type" value="Genomic_DNA"/>
</dbReference>
<accession>A0A6M3LVQ6</accession>
<evidence type="ECO:0000313" key="1">
    <source>
        <dbReference type="EMBL" id="QJA97612.1"/>
    </source>
</evidence>
<proteinExistence type="predicted"/>
<sequence length="197" mass="22544">MKTKHILLLCVIIAFIFTIAGFALHDVIFPQRELIIDTTDWEAVRNWEQIARNSMIIARKLHDFKPRPVYIAGDTIWIDPTTQVQNVPVQLYSECHNVPLLVNSDTNYIPVTVEAEYQLLNFIRLSTNPMPYPIKIKQQQTSVRFWAYGAVSVNTQKRLLLETRAGVYIGEHLFIYGGSRLDSQLEATAEAGAGWRL</sequence>
<reference evidence="1" key="1">
    <citation type="submission" date="2020-03" db="EMBL/GenBank/DDBJ databases">
        <title>The deep terrestrial virosphere.</title>
        <authorList>
            <person name="Holmfeldt K."/>
            <person name="Nilsson E."/>
            <person name="Simone D."/>
            <person name="Lopez-Fernandez M."/>
            <person name="Wu X."/>
            <person name="de Brujin I."/>
            <person name="Lundin D."/>
            <person name="Andersson A."/>
            <person name="Bertilsson S."/>
            <person name="Dopson M."/>
        </authorList>
    </citation>
    <scope>NUCLEOTIDE SEQUENCE</scope>
    <source>
        <strain evidence="1">MM415B06064</strain>
    </source>
</reference>
<protein>
    <submittedName>
        <fullName evidence="1">Uncharacterized protein</fullName>
    </submittedName>
</protein>
<organism evidence="1">
    <name type="scientific">viral metagenome</name>
    <dbReference type="NCBI Taxonomy" id="1070528"/>
    <lineage>
        <taxon>unclassified sequences</taxon>
        <taxon>metagenomes</taxon>
        <taxon>organismal metagenomes</taxon>
    </lineage>
</organism>
<dbReference type="AlphaFoldDB" id="A0A6M3LVQ6"/>
<name>A0A6M3LVQ6_9ZZZZ</name>
<gene>
    <name evidence="1" type="ORF">MM415B06064_0009</name>
</gene>